<name>A0ABR9J851_9MICC</name>
<dbReference type="Proteomes" id="UP000636579">
    <property type="component" value="Unassembled WGS sequence"/>
</dbReference>
<dbReference type="RefSeq" id="WP_378626011.1">
    <property type="nucleotide sequence ID" value="NZ_JBHTMS010000006.1"/>
</dbReference>
<comment type="caution">
    <text evidence="1">The sequence shown here is derived from an EMBL/GenBank/DDBJ whole genome shotgun (WGS) entry which is preliminary data.</text>
</comment>
<protein>
    <submittedName>
        <fullName evidence="1">Uncharacterized protein</fullName>
    </submittedName>
</protein>
<keyword evidence="2" id="KW-1185">Reference proteome</keyword>
<reference evidence="1 2" key="1">
    <citation type="submission" date="2020-10" db="EMBL/GenBank/DDBJ databases">
        <title>Sequencing the genomes of 1000 actinobacteria strains.</title>
        <authorList>
            <person name="Klenk H.-P."/>
        </authorList>
    </citation>
    <scope>NUCLEOTIDE SEQUENCE [LARGE SCALE GENOMIC DNA]</scope>
    <source>
        <strain evidence="1 2">DSM 15474</strain>
    </source>
</reference>
<dbReference type="EMBL" id="JADBEE010000001">
    <property type="protein sequence ID" value="MBE1515182.1"/>
    <property type="molecule type" value="Genomic_DNA"/>
</dbReference>
<gene>
    <name evidence="1" type="ORF">H4W26_001937</name>
</gene>
<proteinExistence type="predicted"/>
<evidence type="ECO:0000313" key="1">
    <source>
        <dbReference type="EMBL" id="MBE1515182.1"/>
    </source>
</evidence>
<accession>A0ABR9J851</accession>
<organism evidence="1 2">
    <name type="scientific">Nesterenkonia halotolerans</name>
    <dbReference type="NCBI Taxonomy" id="225325"/>
    <lineage>
        <taxon>Bacteria</taxon>
        <taxon>Bacillati</taxon>
        <taxon>Actinomycetota</taxon>
        <taxon>Actinomycetes</taxon>
        <taxon>Micrococcales</taxon>
        <taxon>Micrococcaceae</taxon>
        <taxon>Nesterenkonia</taxon>
    </lineage>
</organism>
<sequence length="471" mass="51885">MTTGEDPAQPDLFFFTAVREHHRRVDPTYEITPTFLWYWDAFPTTTGWSYLNAAGRDVELIRTDVGMDSWRIQVAALELRTFLANAGRDLLVQVDYTTTIDHEDFERVDNQFRSNTAIFDWVALHHGDIGGRPAFSNVMGKYLIAGLRTSRLRRSEERGESQTYAEFIYDVDPGNGNMLTHVCDPRQLGDYNDNSKLHQLTPVYFAREVLGRYADEPSRYRVTASRLECLDLWGIDISTNTAGLIEVYLCELGSLPATEQSHWVAHNVPPEGQMEEGRFRRDFLNQAASSPDPVGELHRARSRAAEATQTLIGSPLWTALDPQTREEFDHLVGPTTRDSSSLGPAILTLAKAMVDGIDPAPLKTFLGGAASGERSLALLVRFLENLGDTEDAVEPFKALQTYRSAGGVAHLGGAKAAGARERLGIDGLSPWPSFVHVVEQLTGALNHISELVAAVSAEPAAPPSSSASSEE</sequence>
<evidence type="ECO:0000313" key="2">
    <source>
        <dbReference type="Proteomes" id="UP000636579"/>
    </source>
</evidence>